<dbReference type="EMBL" id="FQWD01000004">
    <property type="protein sequence ID" value="SHG76452.1"/>
    <property type="molecule type" value="Genomic_DNA"/>
</dbReference>
<keyword evidence="2" id="KW-0805">Transcription regulation</keyword>
<dbReference type="InterPro" id="IPR039425">
    <property type="entry name" value="RNA_pol_sigma-70-like"/>
</dbReference>
<dbReference type="Pfam" id="PF08281">
    <property type="entry name" value="Sigma70_r4_2"/>
    <property type="match status" value="1"/>
</dbReference>
<dbReference type="InterPro" id="IPR036388">
    <property type="entry name" value="WH-like_DNA-bd_sf"/>
</dbReference>
<dbReference type="PANTHER" id="PTHR43133:SF62">
    <property type="entry name" value="RNA POLYMERASE SIGMA FACTOR SIGZ"/>
    <property type="match status" value="1"/>
</dbReference>
<name>A0A1M5MH54_9ALTE</name>
<dbReference type="GO" id="GO:0016987">
    <property type="term" value="F:sigma factor activity"/>
    <property type="evidence" value="ECO:0007669"/>
    <property type="project" value="UniProtKB-KW"/>
</dbReference>
<dbReference type="PANTHER" id="PTHR43133">
    <property type="entry name" value="RNA POLYMERASE ECF-TYPE SIGMA FACTO"/>
    <property type="match status" value="1"/>
</dbReference>
<dbReference type="InterPro" id="IPR007627">
    <property type="entry name" value="RNA_pol_sigma70_r2"/>
</dbReference>
<keyword evidence="3" id="KW-0731">Sigma factor</keyword>
<evidence type="ECO:0000313" key="7">
    <source>
        <dbReference type="EMBL" id="SHG76452.1"/>
    </source>
</evidence>
<evidence type="ECO:0000259" key="6">
    <source>
        <dbReference type="Pfam" id="PF08281"/>
    </source>
</evidence>
<keyword evidence="4" id="KW-0804">Transcription</keyword>
<dbReference type="InterPro" id="IPR013324">
    <property type="entry name" value="RNA_pol_sigma_r3/r4-like"/>
</dbReference>
<dbReference type="AlphaFoldDB" id="A0A1M5MH54"/>
<dbReference type="InterPro" id="IPR014284">
    <property type="entry name" value="RNA_pol_sigma-70_dom"/>
</dbReference>
<protein>
    <submittedName>
        <fullName evidence="7">RNA polymerase sigma-70 factor, ECF subfamily</fullName>
    </submittedName>
</protein>
<dbReference type="STRING" id="634436.SAMN05216361_3025"/>
<proteinExistence type="inferred from homology"/>
<dbReference type="Gene3D" id="1.10.1740.10">
    <property type="match status" value="1"/>
</dbReference>
<organism evidence="7 8">
    <name type="scientific">Marisediminitalea aggregata</name>
    <dbReference type="NCBI Taxonomy" id="634436"/>
    <lineage>
        <taxon>Bacteria</taxon>
        <taxon>Pseudomonadati</taxon>
        <taxon>Pseudomonadota</taxon>
        <taxon>Gammaproteobacteria</taxon>
        <taxon>Alteromonadales</taxon>
        <taxon>Alteromonadaceae</taxon>
        <taxon>Marisediminitalea</taxon>
    </lineage>
</organism>
<comment type="similarity">
    <text evidence="1">Belongs to the sigma-70 factor family. ECF subfamily.</text>
</comment>
<dbReference type="Pfam" id="PF04542">
    <property type="entry name" value="Sigma70_r2"/>
    <property type="match status" value="1"/>
</dbReference>
<dbReference type="GO" id="GO:0006352">
    <property type="term" value="P:DNA-templated transcription initiation"/>
    <property type="evidence" value="ECO:0007669"/>
    <property type="project" value="InterPro"/>
</dbReference>
<dbReference type="SUPFAM" id="SSF88946">
    <property type="entry name" value="Sigma2 domain of RNA polymerase sigma factors"/>
    <property type="match status" value="1"/>
</dbReference>
<reference evidence="8" key="1">
    <citation type="submission" date="2016-11" db="EMBL/GenBank/DDBJ databases">
        <authorList>
            <person name="Varghese N."/>
            <person name="Submissions S."/>
        </authorList>
    </citation>
    <scope>NUCLEOTIDE SEQUENCE [LARGE SCALE GENOMIC DNA]</scope>
    <source>
        <strain evidence="8">CGMCC 1.8995</strain>
    </source>
</reference>
<dbReference type="SUPFAM" id="SSF88659">
    <property type="entry name" value="Sigma3 and sigma4 domains of RNA polymerase sigma factors"/>
    <property type="match status" value="1"/>
</dbReference>
<evidence type="ECO:0000256" key="4">
    <source>
        <dbReference type="ARBA" id="ARBA00023163"/>
    </source>
</evidence>
<dbReference type="CDD" id="cd06171">
    <property type="entry name" value="Sigma70_r4"/>
    <property type="match status" value="1"/>
</dbReference>
<dbReference type="Gene3D" id="1.10.10.10">
    <property type="entry name" value="Winged helix-like DNA-binding domain superfamily/Winged helix DNA-binding domain"/>
    <property type="match status" value="1"/>
</dbReference>
<accession>A0A1M5MH54</accession>
<dbReference type="NCBIfam" id="TIGR02937">
    <property type="entry name" value="sigma70-ECF"/>
    <property type="match status" value="1"/>
</dbReference>
<keyword evidence="8" id="KW-1185">Reference proteome</keyword>
<dbReference type="OrthoDB" id="9784272at2"/>
<evidence type="ECO:0000313" key="8">
    <source>
        <dbReference type="Proteomes" id="UP000184520"/>
    </source>
</evidence>
<evidence type="ECO:0000256" key="2">
    <source>
        <dbReference type="ARBA" id="ARBA00023015"/>
    </source>
</evidence>
<dbReference type="Proteomes" id="UP000184520">
    <property type="component" value="Unassembled WGS sequence"/>
</dbReference>
<gene>
    <name evidence="7" type="ORF">SAMN05216361_3025</name>
</gene>
<evidence type="ECO:0000259" key="5">
    <source>
        <dbReference type="Pfam" id="PF04542"/>
    </source>
</evidence>
<dbReference type="InterPro" id="IPR013249">
    <property type="entry name" value="RNA_pol_sigma70_r4_t2"/>
</dbReference>
<evidence type="ECO:0000256" key="3">
    <source>
        <dbReference type="ARBA" id="ARBA00023082"/>
    </source>
</evidence>
<feature type="domain" description="RNA polymerase sigma factor 70 region 4 type 2" evidence="6">
    <location>
        <begin position="121"/>
        <end position="171"/>
    </location>
</feature>
<sequence length="178" mass="20465">MEQETLFPLLRGTAQGNREDFAELYKVASPQVFAVVLKLLKHKELAEEATQDAFIKVWHNAANYQRARGTVLTWIISIARYRALDMLRYQRVRKTEDTEPDSMASDEENNFELEAKLSHPKLESCLDELDAQQRQAIHLAYFNGLSHLEVVQHLSSPLGTIKSWIRRGLVSLQRCLSL</sequence>
<evidence type="ECO:0000256" key="1">
    <source>
        <dbReference type="ARBA" id="ARBA00010641"/>
    </source>
</evidence>
<dbReference type="GO" id="GO:0003677">
    <property type="term" value="F:DNA binding"/>
    <property type="evidence" value="ECO:0007669"/>
    <property type="project" value="InterPro"/>
</dbReference>
<feature type="domain" description="RNA polymerase sigma-70 region 2" evidence="5">
    <location>
        <begin position="25"/>
        <end position="91"/>
    </location>
</feature>
<dbReference type="RefSeq" id="WP_073323853.1">
    <property type="nucleotide sequence ID" value="NZ_FQWD01000004.1"/>
</dbReference>
<dbReference type="InterPro" id="IPR013325">
    <property type="entry name" value="RNA_pol_sigma_r2"/>
</dbReference>